<evidence type="ECO:0000313" key="7">
    <source>
        <dbReference type="EMBL" id="MVT72276.1"/>
    </source>
</evidence>
<keyword evidence="8" id="KW-1185">Reference proteome</keyword>
<dbReference type="PANTHER" id="PTHR34584">
    <property type="entry name" value="NA(+)/H(+) ANTIPORTER SUBUNIT E1"/>
    <property type="match status" value="1"/>
</dbReference>
<name>A0A844T1X1_9BRAD</name>
<dbReference type="InterPro" id="IPR002758">
    <property type="entry name" value="Cation_antiport_E"/>
</dbReference>
<keyword evidence="3" id="KW-1003">Cell membrane</keyword>
<dbReference type="GO" id="GO:0005886">
    <property type="term" value="C:plasma membrane"/>
    <property type="evidence" value="ECO:0007669"/>
    <property type="project" value="UniProtKB-SubCell"/>
</dbReference>
<dbReference type="AlphaFoldDB" id="A0A844T1X1"/>
<evidence type="ECO:0000256" key="1">
    <source>
        <dbReference type="ARBA" id="ARBA00004651"/>
    </source>
</evidence>
<dbReference type="EMBL" id="WQNE01000002">
    <property type="protein sequence ID" value="MVT72276.1"/>
    <property type="molecule type" value="Genomic_DNA"/>
</dbReference>
<comment type="caution">
    <text evidence="7">The sequence shown here is derived from an EMBL/GenBank/DDBJ whole genome shotgun (WGS) entry which is preliminary data.</text>
</comment>
<organism evidence="7 8">
    <name type="scientific">Bradyrhizobium cajani</name>
    <dbReference type="NCBI Taxonomy" id="1928661"/>
    <lineage>
        <taxon>Bacteria</taxon>
        <taxon>Pseudomonadati</taxon>
        <taxon>Pseudomonadota</taxon>
        <taxon>Alphaproteobacteria</taxon>
        <taxon>Hyphomicrobiales</taxon>
        <taxon>Nitrobacteraceae</taxon>
        <taxon>Bradyrhizobium</taxon>
    </lineage>
</organism>
<evidence type="ECO:0000256" key="4">
    <source>
        <dbReference type="ARBA" id="ARBA00022692"/>
    </source>
</evidence>
<keyword evidence="6" id="KW-0472">Membrane</keyword>
<keyword evidence="5" id="KW-1133">Transmembrane helix</keyword>
<accession>A0A844T1X1</accession>
<reference evidence="7 8" key="1">
    <citation type="submission" date="2019-12" db="EMBL/GenBank/DDBJ databases">
        <title>Draft genome sequences Bradyrhizobium cajani AMBPC1010, Bradyrhizobium pachyrhizi AMBPC1040 and Bradyrhizobium yuanmingense ALSPC3051, three plant growth promoting strains isolated from nodules of Cajanus cajan L. in Dominican Republic.</title>
        <authorList>
            <person name="Flores-Felix J.D."/>
            <person name="Araujo J."/>
            <person name="Diaz-Alcantara C."/>
            <person name="Gonzalez-Andres F."/>
            <person name="Velazquez E."/>
        </authorList>
    </citation>
    <scope>NUCLEOTIDE SEQUENCE [LARGE SCALE GENOMIC DNA]</scope>
    <source>
        <strain evidence="7 8">1010</strain>
    </source>
</reference>
<evidence type="ECO:0000313" key="8">
    <source>
        <dbReference type="Proteomes" id="UP000449969"/>
    </source>
</evidence>
<dbReference type="PANTHER" id="PTHR34584:SF1">
    <property type="entry name" value="NA(+)_H(+) ANTIPORTER SUBUNIT E1"/>
    <property type="match status" value="1"/>
</dbReference>
<dbReference type="Proteomes" id="UP000449969">
    <property type="component" value="Unassembled WGS sequence"/>
</dbReference>
<comment type="similarity">
    <text evidence="2">Belongs to the CPA3 antiporters (TC 2.A.63) subunit E family.</text>
</comment>
<evidence type="ECO:0000256" key="2">
    <source>
        <dbReference type="ARBA" id="ARBA00006228"/>
    </source>
</evidence>
<dbReference type="Pfam" id="PF01899">
    <property type="entry name" value="MNHE"/>
    <property type="match status" value="1"/>
</dbReference>
<evidence type="ECO:0000256" key="6">
    <source>
        <dbReference type="ARBA" id="ARBA00023136"/>
    </source>
</evidence>
<sequence length="173" mass="18545">MTGPSGDQDARAGITNVGMWSRAVSRAAMFLCLWLVLAGARPADIPAAAAAVVAATWASLYLLKPSASRRSPVAIARLAVLFLYHSIVAGWDVARRALDPRLPLHPGFVAYPTRLPHGVRRNVFTTLTSLLPGTVPTGERNGHILYHCLDVDQPVLADLAAEEAALVRALYNE</sequence>
<evidence type="ECO:0000256" key="5">
    <source>
        <dbReference type="ARBA" id="ARBA00022989"/>
    </source>
</evidence>
<gene>
    <name evidence="7" type="ORF">GPL20_03995</name>
</gene>
<evidence type="ECO:0000256" key="3">
    <source>
        <dbReference type="ARBA" id="ARBA00022475"/>
    </source>
</evidence>
<proteinExistence type="inferred from homology"/>
<comment type="subcellular location">
    <subcellularLocation>
        <location evidence="1">Cell membrane</location>
        <topology evidence="1">Multi-pass membrane protein</topology>
    </subcellularLocation>
</comment>
<dbReference type="RefSeq" id="WP_157327904.1">
    <property type="nucleotide sequence ID" value="NZ_JANADL010000030.1"/>
</dbReference>
<dbReference type="GO" id="GO:0008324">
    <property type="term" value="F:monoatomic cation transmembrane transporter activity"/>
    <property type="evidence" value="ECO:0007669"/>
    <property type="project" value="InterPro"/>
</dbReference>
<dbReference type="OrthoDB" id="7852837at2"/>
<protein>
    <submittedName>
        <fullName evidence="7">Sodium:proton antiporter</fullName>
    </submittedName>
</protein>
<keyword evidence="4" id="KW-0812">Transmembrane</keyword>